<feature type="domain" description="HTH cro/C1-type" evidence="1">
    <location>
        <begin position="32"/>
        <end position="86"/>
    </location>
</feature>
<dbReference type="Proteomes" id="UP000671908">
    <property type="component" value="Chromosome"/>
</dbReference>
<keyword evidence="3" id="KW-1185">Reference proteome</keyword>
<organism evidence="2 3">
    <name type="scientific">Treponema parvum</name>
    <dbReference type="NCBI Taxonomy" id="138851"/>
    <lineage>
        <taxon>Bacteria</taxon>
        <taxon>Pseudomonadati</taxon>
        <taxon>Spirochaetota</taxon>
        <taxon>Spirochaetia</taxon>
        <taxon>Spirochaetales</taxon>
        <taxon>Treponemataceae</taxon>
        <taxon>Treponema</taxon>
    </lineage>
</organism>
<dbReference type="GO" id="GO:0003677">
    <property type="term" value="F:DNA binding"/>
    <property type="evidence" value="ECO:0007669"/>
    <property type="project" value="InterPro"/>
</dbReference>
<reference evidence="2 3" key="1">
    <citation type="journal article" date="2021" name="Microbiol. Resour. Announc.">
        <title>Complete Genome Sequences of Three Human Oral Treponema parvum Isolates.</title>
        <authorList>
            <person name="Zeng H."/>
            <person name="Watt R.M."/>
        </authorList>
    </citation>
    <scope>NUCLEOTIDE SEQUENCE [LARGE SCALE GENOMIC DNA]</scope>
    <source>
        <strain evidence="2 3">ATCC 700770</strain>
    </source>
</reference>
<dbReference type="RefSeq" id="WP_210119042.1">
    <property type="nucleotide sequence ID" value="NZ_CP054142.1"/>
</dbReference>
<protein>
    <submittedName>
        <fullName evidence="2">Mobile mystery protein A</fullName>
    </submittedName>
</protein>
<dbReference type="InterPro" id="IPR010982">
    <property type="entry name" value="Lambda_DNA-bd_dom_sf"/>
</dbReference>
<evidence type="ECO:0000259" key="1">
    <source>
        <dbReference type="PROSITE" id="PS50943"/>
    </source>
</evidence>
<dbReference type="CDD" id="cd00093">
    <property type="entry name" value="HTH_XRE"/>
    <property type="match status" value="1"/>
</dbReference>
<dbReference type="NCBIfam" id="TIGR02612">
    <property type="entry name" value="mob_myst_A"/>
    <property type="match status" value="1"/>
</dbReference>
<dbReference type="PROSITE" id="PS50943">
    <property type="entry name" value="HTH_CROC1"/>
    <property type="match status" value="1"/>
</dbReference>
<accession>A0A975F4N0</accession>
<dbReference type="KEGG" id="tpav:HRQ91_07880"/>
<dbReference type="SMART" id="SM00530">
    <property type="entry name" value="HTH_XRE"/>
    <property type="match status" value="1"/>
</dbReference>
<evidence type="ECO:0000313" key="3">
    <source>
        <dbReference type="Proteomes" id="UP000671908"/>
    </source>
</evidence>
<gene>
    <name evidence="2" type="ORF">HRQ91_07880</name>
</gene>
<sequence length="146" mass="16778">MNTRIIEIRALDKKTEGLQVDKNIIPKGKSWIESIREALGMTALQLANRLGVTQPRITVMEKNEKNLKISTMEKIAKAIDCDFVYYFKPKTSFQSFVEVQARKKAEKIIKSVNLNMALENQDIATKEAVEDMVVDFINNKTKQIWD</sequence>
<dbReference type="Pfam" id="PF01381">
    <property type="entry name" value="HTH_3"/>
    <property type="match status" value="1"/>
</dbReference>
<dbReference type="InterPro" id="IPR001387">
    <property type="entry name" value="Cro/C1-type_HTH"/>
</dbReference>
<proteinExistence type="predicted"/>
<evidence type="ECO:0000313" key="2">
    <source>
        <dbReference type="EMBL" id="QTQ14377.1"/>
    </source>
</evidence>
<dbReference type="Gene3D" id="1.10.260.40">
    <property type="entry name" value="lambda repressor-like DNA-binding domains"/>
    <property type="match status" value="1"/>
</dbReference>
<dbReference type="SUPFAM" id="SSF47413">
    <property type="entry name" value="lambda repressor-like DNA-binding domains"/>
    <property type="match status" value="1"/>
</dbReference>
<name>A0A975F4N0_9SPIR</name>
<dbReference type="InterPro" id="IPR013435">
    <property type="entry name" value="Mobile_mystery_prot_A"/>
</dbReference>
<dbReference type="EMBL" id="CP054142">
    <property type="protein sequence ID" value="QTQ14377.1"/>
    <property type="molecule type" value="Genomic_DNA"/>
</dbReference>
<dbReference type="AlphaFoldDB" id="A0A975F4N0"/>